<dbReference type="Proteomes" id="UP000294613">
    <property type="component" value="Unassembled WGS sequence"/>
</dbReference>
<keyword evidence="4 8" id="KW-0808">Transferase</keyword>
<dbReference type="Gene3D" id="3.30.950.10">
    <property type="entry name" value="Methyltransferase, Cobalt-precorrin-4 Transmethylase, Domain 2"/>
    <property type="match status" value="1"/>
</dbReference>
<evidence type="ECO:0000313" key="7">
    <source>
        <dbReference type="EMBL" id="GBU04503.1"/>
    </source>
</evidence>
<dbReference type="InterPro" id="IPR014777">
    <property type="entry name" value="4pyrrole_Mease_sub1"/>
</dbReference>
<sequence>MCRVIVFAGTTEGRKLSAFLEERQIPAMICVATEYGESVLEEYAQLEVHRGRLDQEDMRKLFEEKGPEVVIDATHPYAVEVTKNIRTACEKSGRTYIRVVRKSEEYKKYGKNIYVDSAAEAARYLSGTAGNIFLTTGSKELGAFTEIPDYEERVYARVLPAPEIIGVCAKLGIRGKHVICMQGPFSEALNEAMFAQCHAAYVVTKESGTAGGFREKEQAAEQLGIPLVIIGRPKKEEGLSLEQCKEMLEKQFQKETDGRTKEMRDQSEKGRRRRVSLVGIGMGSAETMTGEASRTCREADLLIGAKRMTEAVRQEGQQIFCAYRAEEILEYIKEHPQYENVAVVLSGDVGFFSGAKDFLGHVKEQEENLEIRVIPGISSLVYFCAKLHVPWEKVKAISVHGREEGLVSGVREHPMVFALAGGKNQIAELCKRLTAYGFGDCKIAVGERLSYPEERIFQGNVREFCELETDSLAVFLIWNRRAERREVVCGIPDEQFCRGKVPMTKEEVRSISISKLRLWKDAVIYDVGAGTGSVAVEMALQAPDGVVYAVEKNEEAVALLGKNRVAFAVDHLKIVHGKAPEALENLPAPTHVFIGGSSGNLKEILDIVRKKNKAVRVVINAITLETVTEALTYLKEQEISGAEVVSVQTARAREVGRYHMMTGQNPVYVISFGGERQER</sequence>
<dbReference type="CDD" id="cd11644">
    <property type="entry name" value="Precorrin-6Y-MT"/>
    <property type="match status" value="1"/>
</dbReference>
<reference evidence="7 10" key="1">
    <citation type="journal article" date="2018" name="Int. J. Syst. Evol. Microbiol.">
        <title>Draft Genome Sequence of Faecalimonas umbilicata JCM 30896T, an Acetate-Producing Bacterium Isolated from Human Feces.</title>
        <authorList>
            <person name="Sakamoto M."/>
            <person name="Ikeyama N."/>
            <person name="Yuki M."/>
            <person name="Ohkuma M."/>
        </authorList>
    </citation>
    <scope>NUCLEOTIDE SEQUENCE [LARGE SCALE GENOMIC DNA]</scope>
    <source>
        <strain evidence="7 10">EGH7</strain>
    </source>
</reference>
<evidence type="ECO:0000313" key="8">
    <source>
        <dbReference type="EMBL" id="TCS68454.1"/>
    </source>
</evidence>
<proteinExistence type="predicted"/>
<dbReference type="GO" id="GO:0008276">
    <property type="term" value="F:protein methyltransferase activity"/>
    <property type="evidence" value="ECO:0007669"/>
    <property type="project" value="InterPro"/>
</dbReference>
<dbReference type="InterPro" id="IPR000878">
    <property type="entry name" value="4pyrrol_Mease"/>
</dbReference>
<dbReference type="PROSITE" id="PS51014">
    <property type="entry name" value="COBK_CBIJ"/>
    <property type="match status" value="1"/>
</dbReference>
<evidence type="ECO:0000313" key="10">
    <source>
        <dbReference type="Proteomes" id="UP000702954"/>
    </source>
</evidence>
<comment type="pathway">
    <text evidence="1">Cofactor biosynthesis; adenosylcobalamin biosynthesis.</text>
</comment>
<dbReference type="UniPathway" id="UPA00148"/>
<dbReference type="GO" id="GO:0009236">
    <property type="term" value="P:cobalamin biosynthetic process"/>
    <property type="evidence" value="ECO:0007669"/>
    <property type="project" value="UniProtKB-UniPathway"/>
</dbReference>
<reference evidence="8 9" key="2">
    <citation type="submission" date="2019-03" db="EMBL/GenBank/DDBJ databases">
        <title>Genomic Encyclopedia of Type Strains, Phase IV (KMG-IV): sequencing the most valuable type-strain genomes for metagenomic binning, comparative biology and taxonomic classification.</title>
        <authorList>
            <person name="Goeker M."/>
        </authorList>
    </citation>
    <scope>NUCLEOTIDE SEQUENCE [LARGE SCALE GENOMIC DNA]</scope>
    <source>
        <strain evidence="8 9">DSM 103426</strain>
    </source>
</reference>
<evidence type="ECO:0000313" key="9">
    <source>
        <dbReference type="Proteomes" id="UP000294613"/>
    </source>
</evidence>
<dbReference type="InterPro" id="IPR035996">
    <property type="entry name" value="4pyrrol_Methylase_sf"/>
</dbReference>
<dbReference type="SUPFAM" id="SSF53790">
    <property type="entry name" value="Tetrapyrrole methylase"/>
    <property type="match status" value="1"/>
</dbReference>
<dbReference type="InterPro" id="IPR003723">
    <property type="entry name" value="Precorrin-6x_reduct"/>
</dbReference>
<evidence type="ECO:0000256" key="3">
    <source>
        <dbReference type="ARBA" id="ARBA00022603"/>
    </source>
</evidence>
<dbReference type="NCBIfam" id="TIGR02467">
    <property type="entry name" value="CbiE"/>
    <property type="match status" value="1"/>
</dbReference>
<dbReference type="EMBL" id="BHEO01000002">
    <property type="protein sequence ID" value="GBU04503.1"/>
    <property type="molecule type" value="Genomic_DNA"/>
</dbReference>
<protein>
    <submittedName>
        <fullName evidence="7">Bifunctional cobalt-precorrin-7 (C(5))-methyltransferase/cobalt-precorrin-6B (C(15))-methyltransferase</fullName>
    </submittedName>
    <submittedName>
        <fullName evidence="8">Precorrin-6Y C5,15-methyltransferase (Decarboxylating)</fullName>
    </submittedName>
</protein>
<gene>
    <name evidence="8" type="ORF">EDD74_10829</name>
    <name evidence="7" type="ORF">FAEUMB_10440</name>
</gene>
<dbReference type="AlphaFoldDB" id="A0A4R3JS29"/>
<organism evidence="8 9">
    <name type="scientific">Faecalimonas umbilicata</name>
    <dbReference type="NCBI Taxonomy" id="1912855"/>
    <lineage>
        <taxon>Bacteria</taxon>
        <taxon>Bacillati</taxon>
        <taxon>Bacillota</taxon>
        <taxon>Clostridia</taxon>
        <taxon>Lachnospirales</taxon>
        <taxon>Lachnospiraceae</taxon>
        <taxon>Faecalimonas</taxon>
    </lineage>
</organism>
<dbReference type="RefSeq" id="WP_116441356.1">
    <property type="nucleotide sequence ID" value="NZ_BHEO01000002.1"/>
</dbReference>
<dbReference type="PANTHER" id="PTHR43182:SF1">
    <property type="entry name" value="COBALT-PRECORRIN-7 C(5)-METHYLTRANSFERASE"/>
    <property type="match status" value="1"/>
</dbReference>
<comment type="caution">
    <text evidence="8">The sequence shown here is derived from an EMBL/GenBank/DDBJ whole genome shotgun (WGS) entry which is preliminary data.</text>
</comment>
<dbReference type="Pfam" id="PF00590">
    <property type="entry name" value="TP_methylase"/>
    <property type="match status" value="1"/>
</dbReference>
<accession>A0A4R3JS29</accession>
<dbReference type="GO" id="GO:0016994">
    <property type="term" value="F:precorrin-6A reductase activity"/>
    <property type="evidence" value="ECO:0007669"/>
    <property type="project" value="InterPro"/>
</dbReference>
<name>A0A4R3JS29_9FIRM</name>
<dbReference type="InterPro" id="IPR014008">
    <property type="entry name" value="Cbl_synth_MTase_CbiT"/>
</dbReference>
<keyword evidence="10" id="KW-1185">Reference proteome</keyword>
<dbReference type="Gene3D" id="3.40.1010.10">
    <property type="entry name" value="Cobalt-precorrin-4 Transmethylase, Domain 1"/>
    <property type="match status" value="1"/>
</dbReference>
<dbReference type="GO" id="GO:0032259">
    <property type="term" value="P:methylation"/>
    <property type="evidence" value="ECO:0007669"/>
    <property type="project" value="UniProtKB-KW"/>
</dbReference>
<dbReference type="PANTHER" id="PTHR43182">
    <property type="entry name" value="COBALT-PRECORRIN-6B C(15)-METHYLTRANSFERASE (DECARBOXYLATING)"/>
    <property type="match status" value="1"/>
</dbReference>
<dbReference type="Gene3D" id="3.40.50.150">
    <property type="entry name" value="Vaccinia Virus protein VP39"/>
    <property type="match status" value="1"/>
</dbReference>
<evidence type="ECO:0000256" key="5">
    <source>
        <dbReference type="ARBA" id="ARBA00022691"/>
    </source>
</evidence>
<dbReference type="InterPro" id="IPR012818">
    <property type="entry name" value="CbiE"/>
</dbReference>
<dbReference type="CDD" id="cd02440">
    <property type="entry name" value="AdoMet_MTases"/>
    <property type="match status" value="1"/>
</dbReference>
<dbReference type="InterPro" id="IPR014776">
    <property type="entry name" value="4pyrrole_Mease_sub2"/>
</dbReference>
<dbReference type="EMBL" id="SLZV01000008">
    <property type="protein sequence ID" value="TCS68454.1"/>
    <property type="molecule type" value="Genomic_DNA"/>
</dbReference>
<feature type="domain" description="Tetrapyrrole methylase" evidence="6">
    <location>
        <begin position="275"/>
        <end position="463"/>
    </location>
</feature>
<evidence type="ECO:0000256" key="1">
    <source>
        <dbReference type="ARBA" id="ARBA00004953"/>
    </source>
</evidence>
<evidence type="ECO:0000256" key="2">
    <source>
        <dbReference type="ARBA" id="ARBA00022573"/>
    </source>
</evidence>
<dbReference type="SUPFAM" id="SSF53335">
    <property type="entry name" value="S-adenosyl-L-methionine-dependent methyltransferases"/>
    <property type="match status" value="1"/>
</dbReference>
<dbReference type="Proteomes" id="UP000702954">
    <property type="component" value="Unassembled WGS sequence"/>
</dbReference>
<keyword evidence="5" id="KW-0949">S-adenosyl-L-methionine</keyword>
<keyword evidence="2" id="KW-0169">Cobalamin biosynthesis</keyword>
<keyword evidence="3 8" id="KW-0489">Methyltransferase</keyword>
<dbReference type="InterPro" id="IPR050714">
    <property type="entry name" value="Cobalamin_biosynth_MTase"/>
</dbReference>
<dbReference type="NCBIfam" id="TIGR02469">
    <property type="entry name" value="CbiT"/>
    <property type="match status" value="1"/>
</dbReference>
<dbReference type="InterPro" id="IPR029063">
    <property type="entry name" value="SAM-dependent_MTases_sf"/>
</dbReference>
<dbReference type="NCBIfam" id="TIGR00715">
    <property type="entry name" value="precor6x_red"/>
    <property type="match status" value="1"/>
</dbReference>
<evidence type="ECO:0000259" key="6">
    <source>
        <dbReference type="Pfam" id="PF00590"/>
    </source>
</evidence>
<evidence type="ECO:0000256" key="4">
    <source>
        <dbReference type="ARBA" id="ARBA00022679"/>
    </source>
</evidence>
<dbReference type="Pfam" id="PF02571">
    <property type="entry name" value="CbiJ"/>
    <property type="match status" value="1"/>
</dbReference>